<organism evidence="5 6">
    <name type="scientific">Aduncisulcus paluster</name>
    <dbReference type="NCBI Taxonomy" id="2918883"/>
    <lineage>
        <taxon>Eukaryota</taxon>
        <taxon>Metamonada</taxon>
        <taxon>Carpediemonas-like organisms</taxon>
        <taxon>Aduncisulcus</taxon>
    </lineage>
</organism>
<protein>
    <recommendedName>
        <fullName evidence="7">Annexin</fullName>
    </recommendedName>
</protein>
<dbReference type="PROSITE" id="PS51897">
    <property type="entry name" value="ANNEXIN_2"/>
    <property type="match status" value="1"/>
</dbReference>
<gene>
    <name evidence="5" type="ORF">ADUPG1_010824</name>
</gene>
<evidence type="ECO:0000256" key="2">
    <source>
        <dbReference type="ARBA" id="ARBA00022737"/>
    </source>
</evidence>
<evidence type="ECO:0000313" key="5">
    <source>
        <dbReference type="EMBL" id="GKT15958.1"/>
    </source>
</evidence>
<proteinExistence type="inferred from homology"/>
<accession>A0ABQ5JU26</accession>
<keyword evidence="3" id="KW-0041">Annexin</keyword>
<dbReference type="Proteomes" id="UP001057375">
    <property type="component" value="Unassembled WGS sequence"/>
</dbReference>
<reference evidence="5" key="1">
    <citation type="submission" date="2022-03" db="EMBL/GenBank/DDBJ databases">
        <title>Draft genome sequence of Aduncisulcus paluster, a free-living microaerophilic Fornicata.</title>
        <authorList>
            <person name="Yuyama I."/>
            <person name="Kume K."/>
            <person name="Tamura T."/>
            <person name="Inagaki Y."/>
            <person name="Hashimoto T."/>
        </authorList>
    </citation>
    <scope>NUCLEOTIDE SEQUENCE</scope>
    <source>
        <strain evidence="5">NY0171</strain>
    </source>
</reference>
<keyword evidence="2" id="KW-0677">Repeat</keyword>
<comment type="similarity">
    <text evidence="1">Belongs to the annexin family.</text>
</comment>
<name>A0ABQ5JU26_9EUKA</name>
<dbReference type="SUPFAM" id="SSF47874">
    <property type="entry name" value="Annexin"/>
    <property type="match status" value="2"/>
</dbReference>
<dbReference type="Gene3D" id="1.10.220.10">
    <property type="entry name" value="Annexin"/>
    <property type="match status" value="2"/>
</dbReference>
<feature type="region of interest" description="Disordered" evidence="4">
    <location>
        <begin position="278"/>
        <end position="319"/>
    </location>
</feature>
<evidence type="ECO:0000313" key="6">
    <source>
        <dbReference type="Proteomes" id="UP001057375"/>
    </source>
</evidence>
<dbReference type="PANTHER" id="PTHR10502:SF102">
    <property type="entry name" value="ANNEXIN B11"/>
    <property type="match status" value="1"/>
</dbReference>
<evidence type="ECO:0000256" key="4">
    <source>
        <dbReference type="SAM" id="MobiDB-lite"/>
    </source>
</evidence>
<dbReference type="InterPro" id="IPR037104">
    <property type="entry name" value="Annexin_sf"/>
</dbReference>
<evidence type="ECO:0008006" key="7">
    <source>
        <dbReference type="Google" id="ProtNLM"/>
    </source>
</evidence>
<sequence length="504" mass="56793">MQHSVHQIKASAKKLHTALEKADSDEREIIDILTRLPNRTIVKIQEEYFETYGSNLKDALMGASFGRFQAVLRDMCCDKLSYEAQQCRMAMTGAQVDIISLIEVICSVPQPHLRLIQKRYEELFFNPLQNDLKATVGGEVGKLLYGFLTVDRPIMTPMFRESGMKFGKSGSSSHHVPSSTFVATSSSMPTPYTDDIDAVCWLEGMEEEVDRELKKNTFTAMSAARSRQEKGSETSNEDVFINEKGIDVWANGVDASPDAVTCMHDLRLIKKWGEGDEGLARKDGADGHDKSSIEAREKPKEKEGITIDPTTGTVTGGSHEVSDLEKERLIAEKRGIDEHSPIISLFIRRSRAQLVALFAELSAKYRNIYALLNSGYTGECLVALETFVDSCFSTSRACARSLWRSWKGEGDACKRVRRIIVRRYDIDQERMNEEFKKIDLEMRESTFSTKTAVEASILTDRMKKKNMPFVGMERSISRFIRSDFSGLHERVLRGLIGDGLTEEE</sequence>
<evidence type="ECO:0000256" key="3">
    <source>
        <dbReference type="ARBA" id="ARBA00023216"/>
    </source>
</evidence>
<feature type="compositionally biased region" description="Basic and acidic residues" evidence="4">
    <location>
        <begin position="278"/>
        <end position="305"/>
    </location>
</feature>
<comment type="caution">
    <text evidence="5">The sequence shown here is derived from an EMBL/GenBank/DDBJ whole genome shotgun (WGS) entry which is preliminary data.</text>
</comment>
<keyword evidence="6" id="KW-1185">Reference proteome</keyword>
<evidence type="ECO:0000256" key="1">
    <source>
        <dbReference type="ARBA" id="ARBA00007831"/>
    </source>
</evidence>
<dbReference type="EMBL" id="BQXS01011716">
    <property type="protein sequence ID" value="GKT15958.1"/>
    <property type="molecule type" value="Genomic_DNA"/>
</dbReference>
<dbReference type="InterPro" id="IPR018502">
    <property type="entry name" value="Annexin_repeat"/>
</dbReference>
<dbReference type="Pfam" id="PF00191">
    <property type="entry name" value="Annexin"/>
    <property type="match status" value="2"/>
</dbReference>
<dbReference type="PANTHER" id="PTHR10502">
    <property type="entry name" value="ANNEXIN"/>
    <property type="match status" value="1"/>
</dbReference>